<reference evidence="2 3" key="1">
    <citation type="submission" date="2016-03" db="EMBL/GenBank/DDBJ databases">
        <authorList>
            <person name="Ploux O."/>
        </authorList>
    </citation>
    <scope>NUCLEOTIDE SEQUENCE [LARGE SCALE GENOMIC DNA]</scope>
    <source>
        <strain evidence="2 3">UAMH 11012</strain>
    </source>
</reference>
<organism evidence="2 3">
    <name type="scientific">Phialocephala subalpina</name>
    <dbReference type="NCBI Taxonomy" id="576137"/>
    <lineage>
        <taxon>Eukaryota</taxon>
        <taxon>Fungi</taxon>
        <taxon>Dikarya</taxon>
        <taxon>Ascomycota</taxon>
        <taxon>Pezizomycotina</taxon>
        <taxon>Leotiomycetes</taxon>
        <taxon>Helotiales</taxon>
        <taxon>Mollisiaceae</taxon>
        <taxon>Phialocephala</taxon>
        <taxon>Phialocephala fortinii species complex</taxon>
    </lineage>
</organism>
<evidence type="ECO:0000313" key="2">
    <source>
        <dbReference type="EMBL" id="CZR53910.1"/>
    </source>
</evidence>
<evidence type="ECO:0000313" key="3">
    <source>
        <dbReference type="Proteomes" id="UP000184330"/>
    </source>
</evidence>
<feature type="region of interest" description="Disordered" evidence="1">
    <location>
        <begin position="71"/>
        <end position="105"/>
    </location>
</feature>
<dbReference type="EMBL" id="FJOG01000004">
    <property type="protein sequence ID" value="CZR53910.1"/>
    <property type="molecule type" value="Genomic_DNA"/>
</dbReference>
<sequence length="227" mass="25411">MPSVADIPTSPTMSKKRRRDDLESSLRTSSSHYTCEPQILPDDTQTRNIFPYPRKHASIKRQRIDLPSTHSHDADLLFTRPPLSDMTDRQAESALEKKLGGKSTGGKVDLSPCHICRRKPTEKRHLEDYADCEGCGERTCFICMRECKGLAQRLHQQPWHVYGSVDMDLEGHHKHGAGAEGAGERVGPWEKGGVESHRGMICSRCCVERGTEGEVWCLGCLRSVEVA</sequence>
<dbReference type="Proteomes" id="UP000184330">
    <property type="component" value="Unassembled WGS sequence"/>
</dbReference>
<dbReference type="OrthoDB" id="5377226at2759"/>
<gene>
    <name evidence="2" type="ORF">PAC_03792</name>
</gene>
<feature type="region of interest" description="Disordered" evidence="1">
    <location>
        <begin position="1"/>
        <end position="49"/>
    </location>
</feature>
<accession>A0A1L7WMB5</accession>
<evidence type="ECO:0000256" key="1">
    <source>
        <dbReference type="SAM" id="MobiDB-lite"/>
    </source>
</evidence>
<proteinExistence type="predicted"/>
<keyword evidence="3" id="KW-1185">Reference proteome</keyword>
<feature type="compositionally biased region" description="Basic and acidic residues" evidence="1">
    <location>
        <begin position="86"/>
        <end position="99"/>
    </location>
</feature>
<dbReference type="AlphaFoldDB" id="A0A1L7WMB5"/>
<name>A0A1L7WMB5_9HELO</name>
<protein>
    <submittedName>
        <fullName evidence="2">Uncharacterized protein</fullName>
    </submittedName>
</protein>